<dbReference type="GO" id="GO:0004784">
    <property type="term" value="F:superoxide dismutase activity"/>
    <property type="evidence" value="ECO:0007669"/>
    <property type="project" value="UniProtKB-EC"/>
</dbReference>
<dbReference type="Gene3D" id="1.10.287.990">
    <property type="entry name" value="Fe,Mn superoxide dismutase (SOD) domain"/>
    <property type="match status" value="1"/>
</dbReference>
<dbReference type="PANTHER" id="PTHR42769">
    <property type="entry name" value="SUPEROXIDE DISMUTASE"/>
    <property type="match status" value="1"/>
</dbReference>
<keyword evidence="3 7" id="KW-0560">Oxidoreductase</keyword>
<dbReference type="FunFam" id="1.10.287.990:FF:000002">
    <property type="entry name" value="Superoxide dismutase"/>
    <property type="match status" value="1"/>
</dbReference>
<dbReference type="GO" id="GO:0046914">
    <property type="term" value="F:transition metal ion binding"/>
    <property type="evidence" value="ECO:0007669"/>
    <property type="project" value="UniProtKB-ARBA"/>
</dbReference>
<dbReference type="KEGG" id="sutt:SUTMEG_05690"/>
<dbReference type="InterPro" id="IPR036324">
    <property type="entry name" value="Mn/Fe_SOD_N_sf"/>
</dbReference>
<feature type="binding site" evidence="6">
    <location>
        <position position="41"/>
    </location>
    <ligand>
        <name>Mn(2+)</name>
        <dbReference type="ChEBI" id="CHEBI:29035"/>
    </ligand>
</feature>
<feature type="domain" description="Manganese/iron superoxide dismutase N-terminal" evidence="8">
    <location>
        <begin position="16"/>
        <end position="95"/>
    </location>
</feature>
<dbReference type="AlphaFoldDB" id="A0A2Z6IC84"/>
<dbReference type="InterPro" id="IPR036314">
    <property type="entry name" value="SOD_C_sf"/>
</dbReference>
<feature type="domain" description="Manganese/iron superoxide dismutase C-terminal" evidence="9">
    <location>
        <begin position="103"/>
        <end position="204"/>
    </location>
</feature>
<evidence type="ECO:0000313" key="11">
    <source>
        <dbReference type="Proteomes" id="UP000271003"/>
    </source>
</evidence>
<keyword evidence="11" id="KW-1185">Reference proteome</keyword>
<dbReference type="InterPro" id="IPR019831">
    <property type="entry name" value="Mn/Fe_SOD_N"/>
</dbReference>
<comment type="function">
    <text evidence="7">Destroys radicals which are normally produced within the cells and which are toxic to biological systems.</text>
</comment>
<dbReference type="SUPFAM" id="SSF46609">
    <property type="entry name" value="Fe,Mn superoxide dismutase (SOD), N-terminal domain"/>
    <property type="match status" value="1"/>
</dbReference>
<evidence type="ECO:0000256" key="3">
    <source>
        <dbReference type="ARBA" id="ARBA00023002"/>
    </source>
</evidence>
<evidence type="ECO:0000256" key="4">
    <source>
        <dbReference type="ARBA" id="ARBA00023004"/>
    </source>
</evidence>
<evidence type="ECO:0000259" key="8">
    <source>
        <dbReference type="Pfam" id="PF00081"/>
    </source>
</evidence>
<keyword evidence="4" id="KW-0408">Iron</keyword>
<proteinExistence type="inferred from homology"/>
<dbReference type="EMBL" id="AP018786">
    <property type="protein sequence ID" value="BBF22678.1"/>
    <property type="molecule type" value="Genomic_DNA"/>
</dbReference>
<organism evidence="10 11">
    <name type="scientific">Sutterella megalosphaeroides</name>
    <dbReference type="NCBI Taxonomy" id="2494234"/>
    <lineage>
        <taxon>Bacteria</taxon>
        <taxon>Pseudomonadati</taxon>
        <taxon>Pseudomonadota</taxon>
        <taxon>Betaproteobacteria</taxon>
        <taxon>Burkholderiales</taxon>
        <taxon>Sutterellaceae</taxon>
        <taxon>Sutterella</taxon>
    </lineage>
</organism>
<dbReference type="InterPro" id="IPR019832">
    <property type="entry name" value="Mn/Fe_SOD_C"/>
</dbReference>
<dbReference type="PRINTS" id="PR01703">
    <property type="entry name" value="MNSODISMTASE"/>
</dbReference>
<evidence type="ECO:0000313" key="10">
    <source>
        <dbReference type="EMBL" id="BBF22678.1"/>
    </source>
</evidence>
<comment type="catalytic activity">
    <reaction evidence="5 7">
        <text>2 superoxide + 2 H(+) = H2O2 + O2</text>
        <dbReference type="Rhea" id="RHEA:20696"/>
        <dbReference type="ChEBI" id="CHEBI:15378"/>
        <dbReference type="ChEBI" id="CHEBI:15379"/>
        <dbReference type="ChEBI" id="CHEBI:16240"/>
        <dbReference type="ChEBI" id="CHEBI:18421"/>
        <dbReference type="EC" id="1.15.1.1"/>
    </reaction>
</comment>
<feature type="binding site" evidence="6">
    <location>
        <position position="88"/>
    </location>
    <ligand>
        <name>Mn(2+)</name>
        <dbReference type="ChEBI" id="CHEBI:29035"/>
    </ligand>
</feature>
<dbReference type="GO" id="GO:0005737">
    <property type="term" value="C:cytoplasm"/>
    <property type="evidence" value="ECO:0007669"/>
    <property type="project" value="UniProtKB-ARBA"/>
</dbReference>
<dbReference type="PIRSF" id="PIRSF000349">
    <property type="entry name" value="SODismutase"/>
    <property type="match status" value="1"/>
</dbReference>
<dbReference type="Gene3D" id="3.55.40.20">
    <property type="entry name" value="Iron/manganese superoxide dismutase, C-terminal domain"/>
    <property type="match status" value="1"/>
</dbReference>
<dbReference type="FunFam" id="3.55.40.20:FF:000001">
    <property type="entry name" value="Superoxide dismutase"/>
    <property type="match status" value="1"/>
</dbReference>
<dbReference type="Pfam" id="PF02777">
    <property type="entry name" value="Sod_Fe_C"/>
    <property type="match status" value="1"/>
</dbReference>
<sequence>MLSLTLDFYQETSMAQFTLPALPYELDALAPALSRETLEYHYGKHHQTYVTNLNNLTAGTAWEGKSLEEIIRGATGGIFNNAAQVYNHTFFWHSMTPNGGGEPKGALLDAITAVWGSFAEFRKAFSASAAANFGSGWTWLVKKADGMLAILNTSNAGTPLTEGMTPILALDVWEHAYYIDYRNARPKFIDAYFDSLVNWTFAEENFAK</sequence>
<dbReference type="Proteomes" id="UP000271003">
    <property type="component" value="Chromosome"/>
</dbReference>
<evidence type="ECO:0000256" key="1">
    <source>
        <dbReference type="ARBA" id="ARBA00008714"/>
    </source>
</evidence>
<dbReference type="EC" id="1.15.1.1" evidence="7"/>
<dbReference type="SUPFAM" id="SSF54719">
    <property type="entry name" value="Fe,Mn superoxide dismutase (SOD), C-terminal domain"/>
    <property type="match status" value="1"/>
</dbReference>
<evidence type="ECO:0000259" key="9">
    <source>
        <dbReference type="Pfam" id="PF02777"/>
    </source>
</evidence>
<dbReference type="PANTHER" id="PTHR42769:SF3">
    <property type="entry name" value="SUPEROXIDE DISMUTASE [FE] 2, CHLOROPLASTIC"/>
    <property type="match status" value="1"/>
</dbReference>
<evidence type="ECO:0000256" key="5">
    <source>
        <dbReference type="ARBA" id="ARBA00049204"/>
    </source>
</evidence>
<gene>
    <name evidence="10" type="primary">sodB</name>
    <name evidence="10" type="ORF">SUTMEG_05690</name>
</gene>
<dbReference type="InterPro" id="IPR019833">
    <property type="entry name" value="Mn/Fe_SOD_BS"/>
</dbReference>
<dbReference type="Pfam" id="PF00081">
    <property type="entry name" value="Sod_Fe_N"/>
    <property type="match status" value="1"/>
</dbReference>
<comment type="similarity">
    <text evidence="1 7">Belongs to the iron/manganese superoxide dismutase family.</text>
</comment>
<protein>
    <recommendedName>
        <fullName evidence="7">Superoxide dismutase</fullName>
        <ecNumber evidence="7">1.15.1.1</ecNumber>
    </recommendedName>
</protein>
<accession>A0A2Z6IC84</accession>
<evidence type="ECO:0000256" key="7">
    <source>
        <dbReference type="RuleBase" id="RU000414"/>
    </source>
</evidence>
<feature type="binding site" evidence="6">
    <location>
        <position position="171"/>
    </location>
    <ligand>
        <name>Mn(2+)</name>
        <dbReference type="ChEBI" id="CHEBI:29035"/>
    </ligand>
</feature>
<keyword evidence="2 6" id="KW-0479">Metal-binding</keyword>
<reference evidence="10 11" key="1">
    <citation type="journal article" date="2018" name="Int. J. Syst. Evol. Microbiol.">
        <title>Mesosutterella multiformis gen. nov., sp. nov., a member of the family Sutterellaceae and Sutterella megalosphaeroides sp. nov., isolated from human faeces.</title>
        <authorList>
            <person name="Sakamoto M."/>
            <person name="Ikeyama N."/>
            <person name="Kunihiro T."/>
            <person name="Iino T."/>
            <person name="Yuki M."/>
            <person name="Ohkuma M."/>
        </authorList>
    </citation>
    <scope>NUCLEOTIDE SEQUENCE [LARGE SCALE GENOMIC DNA]</scope>
    <source>
        <strain evidence="10 11">6FBBBH3</strain>
    </source>
</reference>
<dbReference type="PROSITE" id="PS00088">
    <property type="entry name" value="SOD_MN"/>
    <property type="match status" value="1"/>
</dbReference>
<evidence type="ECO:0000256" key="2">
    <source>
        <dbReference type="ARBA" id="ARBA00022723"/>
    </source>
</evidence>
<evidence type="ECO:0000256" key="6">
    <source>
        <dbReference type="PIRSR" id="PIRSR000349-1"/>
    </source>
</evidence>
<name>A0A2Z6IC84_9BURK</name>
<feature type="binding site" evidence="6">
    <location>
        <position position="175"/>
    </location>
    <ligand>
        <name>Mn(2+)</name>
        <dbReference type="ChEBI" id="CHEBI:29035"/>
    </ligand>
</feature>
<dbReference type="InterPro" id="IPR001189">
    <property type="entry name" value="Mn/Fe_SOD"/>
</dbReference>